<evidence type="ECO:0000259" key="10">
    <source>
        <dbReference type="PROSITE" id="PS52035"/>
    </source>
</evidence>
<keyword evidence="6" id="KW-0378">Hydrolase</keyword>
<dbReference type="EMBL" id="JANPWB010000005">
    <property type="protein sequence ID" value="KAJ1186715.1"/>
    <property type="molecule type" value="Genomic_DNA"/>
</dbReference>
<evidence type="ECO:0000256" key="1">
    <source>
        <dbReference type="ARBA" id="ARBA00001947"/>
    </source>
</evidence>
<dbReference type="GO" id="GO:0005615">
    <property type="term" value="C:extracellular space"/>
    <property type="evidence" value="ECO:0007669"/>
    <property type="project" value="TreeGrafter"/>
</dbReference>
<dbReference type="InterPro" id="IPR000834">
    <property type="entry name" value="Peptidase_M14"/>
</dbReference>
<name>A0AAV7UCQ0_PLEWA</name>
<keyword evidence="7" id="KW-0862">Zinc</keyword>
<dbReference type="GO" id="GO:0008270">
    <property type="term" value="F:zinc ion binding"/>
    <property type="evidence" value="ECO:0007669"/>
    <property type="project" value="InterPro"/>
</dbReference>
<dbReference type="Gene3D" id="3.40.630.10">
    <property type="entry name" value="Zn peptidases"/>
    <property type="match status" value="1"/>
</dbReference>
<evidence type="ECO:0000256" key="9">
    <source>
        <dbReference type="PROSITE-ProRule" id="PRU01379"/>
    </source>
</evidence>
<dbReference type="SUPFAM" id="SSF53187">
    <property type="entry name" value="Zn-dependent exopeptidases"/>
    <property type="match status" value="1"/>
</dbReference>
<comment type="similarity">
    <text evidence="2 9">Belongs to the peptidase M14 family.</text>
</comment>
<sequence length="301" mass="34293">MNDLESVYKQLVTQHSMGMTFEARPMNYLKISKPSPSAKKIIWMDCGIHAREWITPAFCQWFVKEIVQNHQHDPKIQMLLENVDVYVLPVYNVDGYVYSWTTDRLWRKSTAPQYNGTCLGTDLNRNFDIMWGSVDVASNCSSEEFCGTKPASEPETKAVVNFVKSKKSQIICYLSIHSFGQVILIPYGYSGKLSRNYREMMDIAVKAAAALKQKHGTEYKVGPFYSTLYPATGTSQDWVYDQGVDFAFTLELRDKGKYGFELPEDQIQPTCEEAVAAVMTIMRCVTEKKFPSTEPMTTFST</sequence>
<evidence type="ECO:0000256" key="2">
    <source>
        <dbReference type="ARBA" id="ARBA00005988"/>
    </source>
</evidence>
<accession>A0AAV7UCQ0</accession>
<dbReference type="PANTHER" id="PTHR11705">
    <property type="entry name" value="PROTEASE FAMILY M14 CARBOXYPEPTIDASE A,B"/>
    <property type="match status" value="1"/>
</dbReference>
<keyword evidence="12" id="KW-1185">Reference proteome</keyword>
<organism evidence="11 12">
    <name type="scientific">Pleurodeles waltl</name>
    <name type="common">Iberian ribbed newt</name>
    <dbReference type="NCBI Taxonomy" id="8319"/>
    <lineage>
        <taxon>Eukaryota</taxon>
        <taxon>Metazoa</taxon>
        <taxon>Chordata</taxon>
        <taxon>Craniata</taxon>
        <taxon>Vertebrata</taxon>
        <taxon>Euteleostomi</taxon>
        <taxon>Amphibia</taxon>
        <taxon>Batrachia</taxon>
        <taxon>Caudata</taxon>
        <taxon>Salamandroidea</taxon>
        <taxon>Salamandridae</taxon>
        <taxon>Pleurodelinae</taxon>
        <taxon>Pleurodeles</taxon>
    </lineage>
</organism>
<feature type="active site" description="Proton donor/acceptor" evidence="9">
    <location>
        <position position="251"/>
    </location>
</feature>
<keyword evidence="4" id="KW-0645">Protease</keyword>
<dbReference type="PANTHER" id="PTHR11705:SF151">
    <property type="entry name" value="CARBOXYPEPTIDASE O"/>
    <property type="match status" value="1"/>
</dbReference>
<evidence type="ECO:0000313" key="12">
    <source>
        <dbReference type="Proteomes" id="UP001066276"/>
    </source>
</evidence>
<dbReference type="GO" id="GO:0004181">
    <property type="term" value="F:metallocarboxypeptidase activity"/>
    <property type="evidence" value="ECO:0007669"/>
    <property type="project" value="InterPro"/>
</dbReference>
<evidence type="ECO:0000256" key="8">
    <source>
        <dbReference type="ARBA" id="ARBA00023049"/>
    </source>
</evidence>
<dbReference type="GO" id="GO:0006508">
    <property type="term" value="P:proteolysis"/>
    <property type="evidence" value="ECO:0007669"/>
    <property type="project" value="UniProtKB-KW"/>
</dbReference>
<keyword evidence="8" id="KW-0482">Metalloprotease</keyword>
<evidence type="ECO:0000256" key="3">
    <source>
        <dbReference type="ARBA" id="ARBA00022645"/>
    </source>
</evidence>
<evidence type="ECO:0000256" key="5">
    <source>
        <dbReference type="ARBA" id="ARBA00022723"/>
    </source>
</evidence>
<dbReference type="PROSITE" id="PS00132">
    <property type="entry name" value="CARBOXYPEPT_ZN_1"/>
    <property type="match status" value="1"/>
</dbReference>
<proteinExistence type="inferred from homology"/>
<dbReference type="Pfam" id="PF00246">
    <property type="entry name" value="Peptidase_M14"/>
    <property type="match status" value="1"/>
</dbReference>
<reference evidence="11" key="1">
    <citation type="journal article" date="2022" name="bioRxiv">
        <title>Sequencing and chromosome-scale assembly of the giantPleurodeles waltlgenome.</title>
        <authorList>
            <person name="Brown T."/>
            <person name="Elewa A."/>
            <person name="Iarovenko S."/>
            <person name="Subramanian E."/>
            <person name="Araus A.J."/>
            <person name="Petzold A."/>
            <person name="Susuki M."/>
            <person name="Suzuki K.-i.T."/>
            <person name="Hayashi T."/>
            <person name="Toyoda A."/>
            <person name="Oliveira C."/>
            <person name="Osipova E."/>
            <person name="Leigh N.D."/>
            <person name="Simon A."/>
            <person name="Yun M.H."/>
        </authorList>
    </citation>
    <scope>NUCLEOTIDE SEQUENCE</scope>
    <source>
        <strain evidence="11">20211129_DDA</strain>
        <tissue evidence="11">Liver</tissue>
    </source>
</reference>
<comment type="caution">
    <text evidence="11">The sequence shown here is derived from an EMBL/GenBank/DDBJ whole genome shotgun (WGS) entry which is preliminary data.</text>
</comment>
<dbReference type="SMART" id="SM00631">
    <property type="entry name" value="Zn_pept"/>
    <property type="match status" value="1"/>
</dbReference>
<gene>
    <name evidence="11" type="ORF">NDU88_003496</name>
</gene>
<evidence type="ECO:0000313" key="11">
    <source>
        <dbReference type="EMBL" id="KAJ1186715.1"/>
    </source>
</evidence>
<evidence type="ECO:0000256" key="4">
    <source>
        <dbReference type="ARBA" id="ARBA00022670"/>
    </source>
</evidence>
<dbReference type="PRINTS" id="PR00765">
    <property type="entry name" value="CRBOXYPTASEA"/>
</dbReference>
<dbReference type="Proteomes" id="UP001066276">
    <property type="component" value="Chromosome 3_1"/>
</dbReference>
<dbReference type="AlphaFoldDB" id="A0AAV7UCQ0"/>
<dbReference type="InterPro" id="IPR057246">
    <property type="entry name" value="CARBOXYPEPT_ZN_1"/>
</dbReference>
<dbReference type="FunFam" id="3.40.630.10:FF:000001">
    <property type="entry name" value="Carboxypeptidase B"/>
    <property type="match status" value="1"/>
</dbReference>
<protein>
    <recommendedName>
        <fullName evidence="10">Peptidase M14 domain-containing protein</fullName>
    </recommendedName>
</protein>
<evidence type="ECO:0000256" key="6">
    <source>
        <dbReference type="ARBA" id="ARBA00022801"/>
    </source>
</evidence>
<evidence type="ECO:0000256" key="7">
    <source>
        <dbReference type="ARBA" id="ARBA00022833"/>
    </source>
</evidence>
<keyword evidence="5" id="KW-0479">Metal-binding</keyword>
<keyword evidence="3" id="KW-0121">Carboxypeptidase</keyword>
<comment type="cofactor">
    <cofactor evidence="1">
        <name>Zn(2+)</name>
        <dbReference type="ChEBI" id="CHEBI:29105"/>
    </cofactor>
</comment>
<feature type="domain" description="Peptidase M14" evidence="10">
    <location>
        <begin position="1"/>
        <end position="285"/>
    </location>
</feature>
<dbReference type="PROSITE" id="PS52035">
    <property type="entry name" value="PEPTIDASE_M14"/>
    <property type="match status" value="1"/>
</dbReference>